<reference evidence="2" key="1">
    <citation type="submission" date="2016-06" db="EMBL/GenBank/DDBJ databases">
        <title>Parallel loss of symbiosis genes in relatives of nitrogen-fixing non-legume Parasponia.</title>
        <authorList>
            <person name="Van Velzen R."/>
            <person name="Holmer R."/>
            <person name="Bu F."/>
            <person name="Rutten L."/>
            <person name="Van Zeijl A."/>
            <person name="Liu W."/>
            <person name="Santuari L."/>
            <person name="Cao Q."/>
            <person name="Sharma T."/>
            <person name="Shen D."/>
            <person name="Roswanjaya Y."/>
            <person name="Wardhani T."/>
            <person name="Kalhor M.S."/>
            <person name="Jansen J."/>
            <person name="Van den Hoogen J."/>
            <person name="Gungor B."/>
            <person name="Hartog M."/>
            <person name="Hontelez J."/>
            <person name="Verver J."/>
            <person name="Yang W.-C."/>
            <person name="Schijlen E."/>
            <person name="Repin R."/>
            <person name="Schilthuizen M."/>
            <person name="Schranz E."/>
            <person name="Heidstra R."/>
            <person name="Miyata K."/>
            <person name="Fedorova E."/>
            <person name="Kohlen W."/>
            <person name="Bisseling T."/>
            <person name="Smit S."/>
            <person name="Geurts R."/>
        </authorList>
    </citation>
    <scope>NUCLEOTIDE SEQUENCE [LARGE SCALE GENOMIC DNA]</scope>
    <source>
        <strain evidence="2">cv. RG33-2</strain>
    </source>
</reference>
<name>A0A2P5ERI9_TREOI</name>
<comment type="caution">
    <text evidence="1">The sequence shown here is derived from an EMBL/GenBank/DDBJ whole genome shotgun (WGS) entry which is preliminary data.</text>
</comment>
<dbReference type="InParanoid" id="A0A2P5ERI9"/>
<evidence type="ECO:0000313" key="2">
    <source>
        <dbReference type="Proteomes" id="UP000237000"/>
    </source>
</evidence>
<dbReference type="Proteomes" id="UP000237000">
    <property type="component" value="Unassembled WGS sequence"/>
</dbReference>
<gene>
    <name evidence="1" type="ORF">TorRG33x02_159980</name>
</gene>
<organism evidence="1 2">
    <name type="scientific">Trema orientale</name>
    <name type="common">Charcoal tree</name>
    <name type="synonym">Celtis orientalis</name>
    <dbReference type="NCBI Taxonomy" id="63057"/>
    <lineage>
        <taxon>Eukaryota</taxon>
        <taxon>Viridiplantae</taxon>
        <taxon>Streptophyta</taxon>
        <taxon>Embryophyta</taxon>
        <taxon>Tracheophyta</taxon>
        <taxon>Spermatophyta</taxon>
        <taxon>Magnoliopsida</taxon>
        <taxon>eudicotyledons</taxon>
        <taxon>Gunneridae</taxon>
        <taxon>Pentapetalae</taxon>
        <taxon>rosids</taxon>
        <taxon>fabids</taxon>
        <taxon>Rosales</taxon>
        <taxon>Cannabaceae</taxon>
        <taxon>Trema</taxon>
    </lineage>
</organism>
<keyword evidence="2" id="KW-1185">Reference proteome</keyword>
<evidence type="ECO:0008006" key="3">
    <source>
        <dbReference type="Google" id="ProtNLM"/>
    </source>
</evidence>
<accession>A0A2P5ERI9</accession>
<sequence length="59" mass="6344">MRCNRVGLLCVQNHATDRPTMPDPTTLSIVLGRRLCSPISAGDSVYCSQLATPSIVLSQ</sequence>
<proteinExistence type="predicted"/>
<dbReference type="EMBL" id="JXTC01000108">
    <property type="protein sequence ID" value="PON88169.1"/>
    <property type="molecule type" value="Genomic_DNA"/>
</dbReference>
<evidence type="ECO:0000313" key="1">
    <source>
        <dbReference type="EMBL" id="PON88169.1"/>
    </source>
</evidence>
<protein>
    <recommendedName>
        <fullName evidence="3">Protein kinase-like domain containing protein</fullName>
    </recommendedName>
</protein>
<dbReference type="AlphaFoldDB" id="A0A2P5ERI9"/>